<keyword evidence="2" id="KW-0472">Membrane</keyword>
<comment type="caution">
    <text evidence="3">The sequence shown here is derived from an EMBL/GenBank/DDBJ whole genome shotgun (WGS) entry which is preliminary data.</text>
</comment>
<feature type="compositionally biased region" description="Low complexity" evidence="1">
    <location>
        <begin position="332"/>
        <end position="347"/>
    </location>
</feature>
<feature type="compositionally biased region" description="Polar residues" evidence="1">
    <location>
        <begin position="373"/>
        <end position="386"/>
    </location>
</feature>
<feature type="transmembrane region" description="Helical" evidence="2">
    <location>
        <begin position="237"/>
        <end position="258"/>
    </location>
</feature>
<evidence type="ECO:0000313" key="3">
    <source>
        <dbReference type="EMBL" id="KAL2915142.1"/>
    </source>
</evidence>
<sequence length="395" mass="43562">MPAIPVAVATIAAASANATAAAVPDSLIVGSPGIVIAELLIAMFGFTVQLCNTIYAFRHAKTFSSQFNLALFVSMVIYSLSFVPMFLTVGLGSEEASFAGFSAAELQSRATLIYYLNQTQNLLYPLSTGTYVLLVQIRFQTIRVVMSYPSIIDKLFLGLTVVFWFVVPFTVGALGSYIWPGYVTLGTQMFAFAVWTIYALLVDTILSFIFMYKIFVARKKLINYMRTSGRRREQDTAALKLMRNVGLALVMLCTISWISESFIFLSSTVYVNDPIIRKLCFRVAYACSPLQFTGGLILVYSITEVFSGRDDEAAVAPAHKPYTPSTHEAYYPSRTPSSKSSPSPFRSATTYSANSVVPHSQHHVISPEPSRFAMQSQHLQPASHSPANMAREMLH</sequence>
<dbReference type="EMBL" id="JADGIZ020000026">
    <property type="protein sequence ID" value="KAL2915142.1"/>
    <property type="molecule type" value="Genomic_DNA"/>
</dbReference>
<accession>A0ABR4N6H1</accession>
<evidence type="ECO:0000313" key="4">
    <source>
        <dbReference type="Proteomes" id="UP001527925"/>
    </source>
</evidence>
<evidence type="ECO:0008006" key="5">
    <source>
        <dbReference type="Google" id="ProtNLM"/>
    </source>
</evidence>
<proteinExistence type="predicted"/>
<evidence type="ECO:0000256" key="1">
    <source>
        <dbReference type="SAM" id="MobiDB-lite"/>
    </source>
</evidence>
<evidence type="ECO:0000256" key="2">
    <source>
        <dbReference type="SAM" id="Phobius"/>
    </source>
</evidence>
<feature type="region of interest" description="Disordered" evidence="1">
    <location>
        <begin position="371"/>
        <end position="395"/>
    </location>
</feature>
<feature type="transmembrane region" description="Helical" evidence="2">
    <location>
        <begin position="112"/>
        <end position="134"/>
    </location>
</feature>
<keyword evidence="2" id="KW-1133">Transmembrane helix</keyword>
<gene>
    <name evidence="3" type="ORF">HK105_205247</name>
</gene>
<reference evidence="3 4" key="1">
    <citation type="submission" date="2023-09" db="EMBL/GenBank/DDBJ databases">
        <title>Pangenome analysis of Batrachochytrium dendrobatidis and related Chytrids.</title>
        <authorList>
            <person name="Yacoub M.N."/>
            <person name="Stajich J.E."/>
            <person name="James T.Y."/>
        </authorList>
    </citation>
    <scope>NUCLEOTIDE SEQUENCE [LARGE SCALE GENOMIC DNA]</scope>
    <source>
        <strain evidence="3 4">JEL0888</strain>
    </source>
</reference>
<protein>
    <recommendedName>
        <fullName evidence="5">G protein-coupled receptor</fullName>
    </recommendedName>
</protein>
<feature type="transmembrane region" description="Helical" evidence="2">
    <location>
        <begin position="190"/>
        <end position="216"/>
    </location>
</feature>
<feature type="transmembrane region" description="Helical" evidence="2">
    <location>
        <begin position="36"/>
        <end position="57"/>
    </location>
</feature>
<organism evidence="3 4">
    <name type="scientific">Polyrhizophydium stewartii</name>
    <dbReference type="NCBI Taxonomy" id="2732419"/>
    <lineage>
        <taxon>Eukaryota</taxon>
        <taxon>Fungi</taxon>
        <taxon>Fungi incertae sedis</taxon>
        <taxon>Chytridiomycota</taxon>
        <taxon>Chytridiomycota incertae sedis</taxon>
        <taxon>Chytridiomycetes</taxon>
        <taxon>Rhizophydiales</taxon>
        <taxon>Rhizophydiales incertae sedis</taxon>
        <taxon>Polyrhizophydium</taxon>
    </lineage>
</organism>
<keyword evidence="2" id="KW-0812">Transmembrane</keyword>
<feature type="transmembrane region" description="Helical" evidence="2">
    <location>
        <begin position="155"/>
        <end position="178"/>
    </location>
</feature>
<feature type="transmembrane region" description="Helical" evidence="2">
    <location>
        <begin position="69"/>
        <end position="92"/>
    </location>
</feature>
<feature type="region of interest" description="Disordered" evidence="1">
    <location>
        <begin position="325"/>
        <end position="350"/>
    </location>
</feature>
<dbReference type="Proteomes" id="UP001527925">
    <property type="component" value="Unassembled WGS sequence"/>
</dbReference>
<name>A0ABR4N6H1_9FUNG</name>
<keyword evidence="4" id="KW-1185">Reference proteome</keyword>